<dbReference type="EMBL" id="KN831974">
    <property type="protein sequence ID" value="KIO03765.1"/>
    <property type="molecule type" value="Genomic_DNA"/>
</dbReference>
<evidence type="ECO:0000313" key="2">
    <source>
        <dbReference type="Proteomes" id="UP000054217"/>
    </source>
</evidence>
<reference evidence="1 2" key="1">
    <citation type="submission" date="2014-04" db="EMBL/GenBank/DDBJ databases">
        <authorList>
            <consortium name="DOE Joint Genome Institute"/>
            <person name="Kuo A."/>
            <person name="Kohler A."/>
            <person name="Costa M.D."/>
            <person name="Nagy L.G."/>
            <person name="Floudas D."/>
            <person name="Copeland A."/>
            <person name="Barry K.W."/>
            <person name="Cichocki N."/>
            <person name="Veneault-Fourrey C."/>
            <person name="LaButti K."/>
            <person name="Lindquist E.A."/>
            <person name="Lipzen A."/>
            <person name="Lundell T."/>
            <person name="Morin E."/>
            <person name="Murat C."/>
            <person name="Sun H."/>
            <person name="Tunlid A."/>
            <person name="Henrissat B."/>
            <person name="Grigoriev I.V."/>
            <person name="Hibbett D.S."/>
            <person name="Martin F."/>
            <person name="Nordberg H.P."/>
            <person name="Cantor M.N."/>
            <person name="Hua S.X."/>
        </authorList>
    </citation>
    <scope>NUCLEOTIDE SEQUENCE [LARGE SCALE GENOMIC DNA]</scope>
    <source>
        <strain evidence="1 2">Marx 270</strain>
    </source>
</reference>
<name>A0A0C3NSF0_PISTI</name>
<proteinExistence type="predicted"/>
<gene>
    <name evidence="1" type="ORF">M404DRAFT_1000980</name>
</gene>
<sequence length="69" mass="7498">MPYISGLIVGAEVSILFTSVSPGITILQDYDWSLTDLMNHSTNTSRYPRFLIPLLLDGTSPSHTVAGCL</sequence>
<accession>A0A0C3NSF0</accession>
<dbReference type="Proteomes" id="UP000054217">
    <property type="component" value="Unassembled WGS sequence"/>
</dbReference>
<protein>
    <submittedName>
        <fullName evidence="1">Uncharacterized protein</fullName>
    </submittedName>
</protein>
<evidence type="ECO:0000313" key="1">
    <source>
        <dbReference type="EMBL" id="KIO03765.1"/>
    </source>
</evidence>
<organism evidence="1 2">
    <name type="scientific">Pisolithus tinctorius Marx 270</name>
    <dbReference type="NCBI Taxonomy" id="870435"/>
    <lineage>
        <taxon>Eukaryota</taxon>
        <taxon>Fungi</taxon>
        <taxon>Dikarya</taxon>
        <taxon>Basidiomycota</taxon>
        <taxon>Agaricomycotina</taxon>
        <taxon>Agaricomycetes</taxon>
        <taxon>Agaricomycetidae</taxon>
        <taxon>Boletales</taxon>
        <taxon>Sclerodermatineae</taxon>
        <taxon>Pisolithaceae</taxon>
        <taxon>Pisolithus</taxon>
    </lineage>
</organism>
<dbReference type="AlphaFoldDB" id="A0A0C3NSF0"/>
<keyword evidence="2" id="KW-1185">Reference proteome</keyword>
<reference evidence="2" key="2">
    <citation type="submission" date="2015-01" db="EMBL/GenBank/DDBJ databases">
        <title>Evolutionary Origins and Diversification of the Mycorrhizal Mutualists.</title>
        <authorList>
            <consortium name="DOE Joint Genome Institute"/>
            <consortium name="Mycorrhizal Genomics Consortium"/>
            <person name="Kohler A."/>
            <person name="Kuo A."/>
            <person name="Nagy L.G."/>
            <person name="Floudas D."/>
            <person name="Copeland A."/>
            <person name="Barry K.W."/>
            <person name="Cichocki N."/>
            <person name="Veneault-Fourrey C."/>
            <person name="LaButti K."/>
            <person name="Lindquist E.A."/>
            <person name="Lipzen A."/>
            <person name="Lundell T."/>
            <person name="Morin E."/>
            <person name="Murat C."/>
            <person name="Riley R."/>
            <person name="Ohm R."/>
            <person name="Sun H."/>
            <person name="Tunlid A."/>
            <person name="Henrissat B."/>
            <person name="Grigoriev I.V."/>
            <person name="Hibbett D.S."/>
            <person name="Martin F."/>
        </authorList>
    </citation>
    <scope>NUCLEOTIDE SEQUENCE [LARGE SCALE GENOMIC DNA]</scope>
    <source>
        <strain evidence="2">Marx 270</strain>
    </source>
</reference>
<dbReference type="HOGENOM" id="CLU_204121_0_0_1"/>
<dbReference type="InParanoid" id="A0A0C3NSF0"/>